<evidence type="ECO:0000256" key="1">
    <source>
        <dbReference type="ARBA" id="ARBA00005964"/>
    </source>
</evidence>
<dbReference type="EC" id="3.1.1.-" evidence="3"/>
<dbReference type="Proteomes" id="UP000199690">
    <property type="component" value="Unassembled WGS sequence"/>
</dbReference>
<reference evidence="5 6" key="1">
    <citation type="submission" date="2016-10" db="EMBL/GenBank/DDBJ databases">
        <authorList>
            <person name="Varghese N."/>
            <person name="Submissions S."/>
        </authorList>
    </citation>
    <scope>NUCLEOTIDE SEQUENCE [LARGE SCALE GENOMIC DNA]</scope>
    <source>
        <strain evidence="5 6">CGMCC 4.3529</strain>
    </source>
</reference>
<feature type="domain" description="Carboxylesterase type B" evidence="4">
    <location>
        <begin position="2"/>
        <end position="294"/>
    </location>
</feature>
<protein>
    <recommendedName>
        <fullName evidence="3">Carboxylic ester hydrolase</fullName>
        <ecNumber evidence="3">3.1.1.-</ecNumber>
    </recommendedName>
</protein>
<evidence type="ECO:0000259" key="4">
    <source>
        <dbReference type="Pfam" id="PF00135"/>
    </source>
</evidence>
<dbReference type="Pfam" id="PF00135">
    <property type="entry name" value="COesterase"/>
    <property type="match status" value="1"/>
</dbReference>
<keyword evidence="2 3" id="KW-0378">Hydrolase</keyword>
<evidence type="ECO:0000313" key="6">
    <source>
        <dbReference type="Proteomes" id="UP000199690"/>
    </source>
</evidence>
<gene>
    <name evidence="5" type="ORF">SAMN05216506_102580</name>
</gene>
<dbReference type="InterPro" id="IPR029058">
    <property type="entry name" value="AB_hydrolase_fold"/>
</dbReference>
<dbReference type="PANTHER" id="PTHR11559">
    <property type="entry name" value="CARBOXYLESTERASE"/>
    <property type="match status" value="1"/>
</dbReference>
<evidence type="ECO:0000256" key="2">
    <source>
        <dbReference type="ARBA" id="ARBA00022801"/>
    </source>
</evidence>
<sequence>MKRNAAAFGGDPGNITLAGQSSGAMSACAQLTSPLAAGLFDKAVLQSGGCDVSWPDDLDFRGQPAGEVFVPLPEVEATGRRTAAELGCTGAADAVLECLRALPAEQLEPITGRFANPAHGTPALPVAPSKALAAGAFHRVPVLSGSTRDEGTTAAASYDSGKPIGEQTYDEVLTTAFGPDRPHVEAVYPQSAHGSAAEAWAAITTDRKWACPQYGTSRELARHTSVHQYEFADPAPPPMSPEPPAMPMGAYHTSELWSLFDLYGIPAPLSPAQQRLSERMIDYWTDFARTGDPGWPRLRAGYAQQLAPDRIGPVDFAAEHHCDFWSTR</sequence>
<dbReference type="InterPro" id="IPR019826">
    <property type="entry name" value="Carboxylesterase_B_AS"/>
</dbReference>
<dbReference type="EMBL" id="FOME01000002">
    <property type="protein sequence ID" value="SFD11474.1"/>
    <property type="molecule type" value="Genomic_DNA"/>
</dbReference>
<evidence type="ECO:0000256" key="3">
    <source>
        <dbReference type="RuleBase" id="RU361235"/>
    </source>
</evidence>
<name>A0ABY1DUN5_9PSEU</name>
<keyword evidence="6" id="KW-1185">Reference proteome</keyword>
<dbReference type="SUPFAM" id="SSF53474">
    <property type="entry name" value="alpha/beta-Hydrolases"/>
    <property type="match status" value="1"/>
</dbReference>
<organism evidence="5 6">
    <name type="scientific">Saccharopolyspora kobensis</name>
    <dbReference type="NCBI Taxonomy" id="146035"/>
    <lineage>
        <taxon>Bacteria</taxon>
        <taxon>Bacillati</taxon>
        <taxon>Actinomycetota</taxon>
        <taxon>Actinomycetes</taxon>
        <taxon>Pseudonocardiales</taxon>
        <taxon>Pseudonocardiaceae</taxon>
        <taxon>Saccharopolyspora</taxon>
    </lineage>
</organism>
<dbReference type="PROSITE" id="PS51257">
    <property type="entry name" value="PROKAR_LIPOPROTEIN"/>
    <property type="match status" value="1"/>
</dbReference>
<comment type="similarity">
    <text evidence="1 3">Belongs to the type-B carboxylesterase/lipase family.</text>
</comment>
<proteinExistence type="inferred from homology"/>
<dbReference type="InterPro" id="IPR050309">
    <property type="entry name" value="Type-B_Carboxylest/Lipase"/>
</dbReference>
<dbReference type="PROSITE" id="PS00122">
    <property type="entry name" value="CARBOXYLESTERASE_B_1"/>
    <property type="match status" value="1"/>
</dbReference>
<comment type="caution">
    <text evidence="5">The sequence shown here is derived from an EMBL/GenBank/DDBJ whole genome shotgun (WGS) entry which is preliminary data.</text>
</comment>
<evidence type="ECO:0000313" key="5">
    <source>
        <dbReference type="EMBL" id="SFD11474.1"/>
    </source>
</evidence>
<dbReference type="InterPro" id="IPR002018">
    <property type="entry name" value="CarbesteraseB"/>
</dbReference>
<dbReference type="Gene3D" id="3.40.50.1820">
    <property type="entry name" value="alpha/beta hydrolase"/>
    <property type="match status" value="1"/>
</dbReference>
<accession>A0ABY1DUN5</accession>